<sequence length="118" mass="12579">MFSIQDSLPRGALTMKEEPLPTGMTPVRSWMQGAGILDANTAAQSGELVALFTAVSLLPSAGSGFTDSPVRAETDAESLSSRPRIFTKQNPTRNNVHASHTAAPIVHLNKSGMQVWFA</sequence>
<proteinExistence type="predicted"/>
<dbReference type="EMBL" id="VHII01000010">
    <property type="protein sequence ID" value="KAF1385121.1"/>
    <property type="molecule type" value="Genomic_DNA"/>
</dbReference>
<name>A0A6A5E8B0_PERFL</name>
<feature type="compositionally biased region" description="Polar residues" evidence="1">
    <location>
        <begin position="77"/>
        <end position="96"/>
    </location>
</feature>
<dbReference type="AlphaFoldDB" id="A0A6A5E8B0"/>
<evidence type="ECO:0000256" key="1">
    <source>
        <dbReference type="SAM" id="MobiDB-lite"/>
    </source>
</evidence>
<dbReference type="Proteomes" id="UP000465112">
    <property type="component" value="Chromosome 10"/>
</dbReference>
<gene>
    <name evidence="2" type="ORF">PFLUV_G00127390</name>
</gene>
<comment type="caution">
    <text evidence="2">The sequence shown here is derived from an EMBL/GenBank/DDBJ whole genome shotgun (WGS) entry which is preliminary data.</text>
</comment>
<protein>
    <submittedName>
        <fullName evidence="2">Uncharacterized protein</fullName>
    </submittedName>
</protein>
<feature type="region of interest" description="Disordered" evidence="1">
    <location>
        <begin position="63"/>
        <end position="96"/>
    </location>
</feature>
<evidence type="ECO:0000313" key="3">
    <source>
        <dbReference type="Proteomes" id="UP000465112"/>
    </source>
</evidence>
<organism evidence="2 3">
    <name type="scientific">Perca fluviatilis</name>
    <name type="common">European perch</name>
    <dbReference type="NCBI Taxonomy" id="8168"/>
    <lineage>
        <taxon>Eukaryota</taxon>
        <taxon>Metazoa</taxon>
        <taxon>Chordata</taxon>
        <taxon>Craniata</taxon>
        <taxon>Vertebrata</taxon>
        <taxon>Euteleostomi</taxon>
        <taxon>Actinopterygii</taxon>
        <taxon>Neopterygii</taxon>
        <taxon>Teleostei</taxon>
        <taxon>Neoteleostei</taxon>
        <taxon>Acanthomorphata</taxon>
        <taxon>Eupercaria</taxon>
        <taxon>Perciformes</taxon>
        <taxon>Percoidei</taxon>
        <taxon>Percidae</taxon>
        <taxon>Percinae</taxon>
        <taxon>Perca</taxon>
    </lineage>
</organism>
<reference evidence="2 3" key="1">
    <citation type="submission" date="2019-06" db="EMBL/GenBank/DDBJ databases">
        <title>A chromosome-scale genome assembly of the European perch, Perca fluviatilis.</title>
        <authorList>
            <person name="Roques C."/>
            <person name="Zahm M."/>
            <person name="Cabau C."/>
            <person name="Klopp C."/>
            <person name="Bouchez O."/>
            <person name="Donnadieu C."/>
            <person name="Kuhl H."/>
            <person name="Gislard M."/>
            <person name="Guendouz S."/>
            <person name="Journot L."/>
            <person name="Haffray P."/>
            <person name="Bestin A."/>
            <person name="Morvezen R."/>
            <person name="Feron R."/>
            <person name="Wen M."/>
            <person name="Jouanno E."/>
            <person name="Herpin A."/>
            <person name="Schartl M."/>
            <person name="Postlethwait J."/>
            <person name="Schaerlinger B."/>
            <person name="Chardard D."/>
            <person name="Lecocq T."/>
            <person name="Poncet C."/>
            <person name="Jaffrelo L."/>
            <person name="Lampietro C."/>
            <person name="Guiguen Y."/>
        </authorList>
    </citation>
    <scope>NUCLEOTIDE SEQUENCE [LARGE SCALE GENOMIC DNA]</scope>
    <source>
        <tissue evidence="2">Blood</tissue>
    </source>
</reference>
<accession>A0A6A5E8B0</accession>
<feature type="region of interest" description="Disordered" evidence="1">
    <location>
        <begin position="1"/>
        <end position="25"/>
    </location>
</feature>
<evidence type="ECO:0000313" key="2">
    <source>
        <dbReference type="EMBL" id="KAF1385121.1"/>
    </source>
</evidence>
<keyword evidence="3" id="KW-1185">Reference proteome</keyword>